<dbReference type="Proteomes" id="UP000237056">
    <property type="component" value="Unassembled WGS sequence"/>
</dbReference>
<dbReference type="AlphaFoldDB" id="A0A2S4N6U0"/>
<accession>A0A2S4N6U0</accession>
<dbReference type="EMBL" id="PQNY01000011">
    <property type="protein sequence ID" value="POS01390.1"/>
    <property type="molecule type" value="Genomic_DNA"/>
</dbReference>
<reference evidence="1 2" key="1">
    <citation type="submission" date="2018-01" db="EMBL/GenBank/DDBJ databases">
        <title>Genomic Encyclopedia of Type Strains, Phase I: the one thousand microbial genomes (KMG-I) project.</title>
        <authorList>
            <person name="Goeker M."/>
        </authorList>
    </citation>
    <scope>NUCLEOTIDE SEQUENCE [LARGE SCALE GENOMIC DNA]</scope>
    <source>
        <strain evidence="1 2">DSM 17960</strain>
    </source>
</reference>
<sequence>MYTSIIFSQTQEVTYSISFNTDVDMIEDYLGKNAQDKVKLYTTTLLFNDTFMKYFQNPSKLSRDDYSILEAATYTEGNYYKQNNSNVVFLEEKEPLHKDTLLSYRYITHWEYATDVKEILGYTCKKASCVLKIDYGNGKLDTLYPITAWYTEKLAFGCGPKGISVPEGFILELEDKIVTYTAQTILKSTENNIFFDTHKKVITMEDLFRKVYKLKE</sequence>
<comment type="caution">
    <text evidence="1">The sequence shown here is derived from an EMBL/GenBank/DDBJ whole genome shotgun (WGS) entry which is preliminary data.</text>
</comment>
<dbReference type="InterPro" id="IPR005901">
    <property type="entry name" value="GLPGLI"/>
</dbReference>
<proteinExistence type="predicted"/>
<gene>
    <name evidence="1" type="ORF">Q361_111101</name>
</gene>
<organism evidence="1 2">
    <name type="scientific">Flavobacterium croceum DSM 17960</name>
    <dbReference type="NCBI Taxonomy" id="1121886"/>
    <lineage>
        <taxon>Bacteria</taxon>
        <taxon>Pseudomonadati</taxon>
        <taxon>Bacteroidota</taxon>
        <taxon>Flavobacteriia</taxon>
        <taxon>Flavobacteriales</taxon>
        <taxon>Flavobacteriaceae</taxon>
        <taxon>Flavobacterium</taxon>
    </lineage>
</organism>
<evidence type="ECO:0000313" key="1">
    <source>
        <dbReference type="EMBL" id="POS01390.1"/>
    </source>
</evidence>
<name>A0A2S4N6U0_9FLAO</name>
<keyword evidence="2" id="KW-1185">Reference proteome</keyword>
<evidence type="ECO:0000313" key="2">
    <source>
        <dbReference type="Proteomes" id="UP000237056"/>
    </source>
</evidence>
<protein>
    <submittedName>
        <fullName evidence="1">GLPGLI family protein</fullName>
    </submittedName>
</protein>
<dbReference type="NCBIfam" id="TIGR01200">
    <property type="entry name" value="GLPGLI"/>
    <property type="match status" value="1"/>
</dbReference>